<sequence>MKRNEKDNKKFELEKYQAILMDLLRSDDNNFCIDCNSKGPRWTSWNLGIFLCIRCAGIHRKLGVHISKVRSVNLDSWNAEQIAMMQEIGNSRGRAIYEANLPDSFARPQTDSSLEEFIRNKYEHKKYIAKEWCPQKPKVKPTTCSQKEKCGKKKKTKARSDDRVVDTTTKSQLNDKNEKTKQDDKNKCEIKESQSQSALVDLLSLDDFSKTPQTNNDLTDLLGDSTTSDKNSKSSSPSGIPSDLLNIQEEANKSKLSTKDIMALYGSKNHSSFATTGNNSTNHANNYNSGFYVQQQQQLSNTFPNQIQNTTSIYGFQKNNLNNSPNFSIIQAQNGMTTLNISQQMSHNEQSNLQSEPSAGQTLSEKLWR</sequence>
<dbReference type="GO" id="GO:0005737">
    <property type="term" value="C:cytoplasm"/>
    <property type="evidence" value="ECO:0007669"/>
    <property type="project" value="TreeGrafter"/>
</dbReference>
<keyword evidence="3 5" id="KW-0863">Zinc-finger</keyword>
<dbReference type="OrthoDB" id="73919at2759"/>
<evidence type="ECO:0000256" key="3">
    <source>
        <dbReference type="ARBA" id="ARBA00022771"/>
    </source>
</evidence>
<dbReference type="FunFam" id="1.10.220.150:FF:000009">
    <property type="entry name" value="stromal membrane-associated protein 1 isoform X1"/>
    <property type="match status" value="1"/>
</dbReference>
<dbReference type="AlphaFoldDB" id="A0A7I8W099"/>
<dbReference type="Gene3D" id="1.10.220.150">
    <property type="entry name" value="Arf GTPase activating protein"/>
    <property type="match status" value="1"/>
</dbReference>
<organism evidence="8 9">
    <name type="scientific">Dimorphilus gyrociliatus</name>
    <dbReference type="NCBI Taxonomy" id="2664684"/>
    <lineage>
        <taxon>Eukaryota</taxon>
        <taxon>Metazoa</taxon>
        <taxon>Spiralia</taxon>
        <taxon>Lophotrochozoa</taxon>
        <taxon>Annelida</taxon>
        <taxon>Polychaeta</taxon>
        <taxon>Polychaeta incertae sedis</taxon>
        <taxon>Dinophilidae</taxon>
        <taxon>Dimorphilus</taxon>
    </lineage>
</organism>
<evidence type="ECO:0000256" key="5">
    <source>
        <dbReference type="PROSITE-ProRule" id="PRU00288"/>
    </source>
</evidence>
<dbReference type="InterPro" id="IPR001164">
    <property type="entry name" value="ArfGAP_dom"/>
</dbReference>
<evidence type="ECO:0000256" key="6">
    <source>
        <dbReference type="SAM" id="MobiDB-lite"/>
    </source>
</evidence>
<evidence type="ECO:0000259" key="7">
    <source>
        <dbReference type="PROSITE" id="PS50115"/>
    </source>
</evidence>
<feature type="domain" description="Arf-GAP" evidence="7">
    <location>
        <begin position="17"/>
        <end position="135"/>
    </location>
</feature>
<dbReference type="PANTHER" id="PTHR45705">
    <property type="entry name" value="FI20236P1"/>
    <property type="match status" value="1"/>
</dbReference>
<dbReference type="PROSITE" id="PS50115">
    <property type="entry name" value="ARFGAP"/>
    <property type="match status" value="1"/>
</dbReference>
<name>A0A7I8W099_9ANNE</name>
<evidence type="ECO:0000313" key="8">
    <source>
        <dbReference type="EMBL" id="CAD5121472.1"/>
    </source>
</evidence>
<proteinExistence type="predicted"/>
<dbReference type="EMBL" id="CAJFCJ010000014">
    <property type="protein sequence ID" value="CAD5121472.1"/>
    <property type="molecule type" value="Genomic_DNA"/>
</dbReference>
<dbReference type="InterPro" id="IPR037278">
    <property type="entry name" value="ARFGAP/RecO"/>
</dbReference>
<evidence type="ECO:0000256" key="1">
    <source>
        <dbReference type="ARBA" id="ARBA00022468"/>
    </source>
</evidence>
<keyword evidence="4" id="KW-0862">Zinc</keyword>
<accession>A0A7I8W099</accession>
<dbReference type="CDD" id="cd08839">
    <property type="entry name" value="ArfGap_SMAP"/>
    <property type="match status" value="1"/>
</dbReference>
<protein>
    <submittedName>
        <fullName evidence="8">DgyrCDS9978</fullName>
    </submittedName>
</protein>
<keyword evidence="2" id="KW-0479">Metal-binding</keyword>
<feature type="region of interest" description="Disordered" evidence="6">
    <location>
        <begin position="345"/>
        <end position="369"/>
    </location>
</feature>
<dbReference type="Proteomes" id="UP000549394">
    <property type="component" value="Unassembled WGS sequence"/>
</dbReference>
<reference evidence="8 9" key="1">
    <citation type="submission" date="2020-08" db="EMBL/GenBank/DDBJ databases">
        <authorList>
            <person name="Hejnol A."/>
        </authorList>
    </citation>
    <scope>NUCLEOTIDE SEQUENCE [LARGE SCALE GENOMIC DNA]</scope>
</reference>
<dbReference type="GO" id="GO:0005096">
    <property type="term" value="F:GTPase activator activity"/>
    <property type="evidence" value="ECO:0007669"/>
    <property type="project" value="UniProtKB-KW"/>
</dbReference>
<gene>
    <name evidence="8" type="ORF">DGYR_LOCUS9421</name>
</gene>
<feature type="region of interest" description="Disordered" evidence="6">
    <location>
        <begin position="137"/>
        <end position="193"/>
    </location>
</feature>
<feature type="compositionally biased region" description="Low complexity" evidence="6">
    <location>
        <begin position="223"/>
        <end position="242"/>
    </location>
</feature>
<dbReference type="InterPro" id="IPR038508">
    <property type="entry name" value="ArfGAP_dom_sf"/>
</dbReference>
<evidence type="ECO:0000256" key="2">
    <source>
        <dbReference type="ARBA" id="ARBA00022723"/>
    </source>
</evidence>
<evidence type="ECO:0000313" key="9">
    <source>
        <dbReference type="Proteomes" id="UP000549394"/>
    </source>
</evidence>
<dbReference type="PANTHER" id="PTHR45705:SF1">
    <property type="entry name" value="FI20236P1"/>
    <property type="match status" value="1"/>
</dbReference>
<comment type="caution">
    <text evidence="8">The sequence shown here is derived from an EMBL/GenBank/DDBJ whole genome shotgun (WGS) entry which is preliminary data.</text>
</comment>
<feature type="region of interest" description="Disordered" evidence="6">
    <location>
        <begin position="209"/>
        <end position="244"/>
    </location>
</feature>
<dbReference type="PRINTS" id="PR00405">
    <property type="entry name" value="REVINTRACTNG"/>
</dbReference>
<dbReference type="InterPro" id="IPR044732">
    <property type="entry name" value="ArfGAP_SMAP1-like"/>
</dbReference>
<dbReference type="GO" id="GO:0008270">
    <property type="term" value="F:zinc ion binding"/>
    <property type="evidence" value="ECO:0007669"/>
    <property type="project" value="UniProtKB-KW"/>
</dbReference>
<dbReference type="Pfam" id="PF01412">
    <property type="entry name" value="ArfGap"/>
    <property type="match status" value="1"/>
</dbReference>
<evidence type="ECO:0000256" key="4">
    <source>
        <dbReference type="ARBA" id="ARBA00022833"/>
    </source>
</evidence>
<dbReference type="SUPFAM" id="SSF57863">
    <property type="entry name" value="ArfGap/RecO-like zinc finger"/>
    <property type="match status" value="1"/>
</dbReference>
<dbReference type="InterPro" id="IPR051718">
    <property type="entry name" value="ARF_GTPase-activating"/>
</dbReference>
<keyword evidence="1" id="KW-0343">GTPase activation</keyword>
<dbReference type="SMART" id="SM00105">
    <property type="entry name" value="ArfGap"/>
    <property type="match status" value="1"/>
</dbReference>
<keyword evidence="9" id="KW-1185">Reference proteome</keyword>
<feature type="compositionally biased region" description="Basic and acidic residues" evidence="6">
    <location>
        <begin position="173"/>
        <end position="192"/>
    </location>
</feature>